<reference evidence="9" key="1">
    <citation type="submission" date="2021-05" db="EMBL/GenBank/DDBJ databases">
        <title>A free-living protist that lacks canonical eukaryotic 1 DNA replication and segregation systems.</title>
        <authorList>
            <person name="Salas-Leiva D.E."/>
            <person name="Tromer E.C."/>
            <person name="Curtis B.A."/>
            <person name="Jerlstrom-Hultqvist J."/>
            <person name="Kolisko M."/>
            <person name="Yi Z."/>
            <person name="Salas-Leiva J.S."/>
            <person name="Gallot-Lavallee L."/>
            <person name="Kops G.J.P.L."/>
            <person name="Archibald J.M."/>
            <person name="Simpson A.G.B."/>
            <person name="Roger A.J."/>
        </authorList>
    </citation>
    <scope>NUCLEOTIDE SEQUENCE</scope>
    <source>
        <strain evidence="9">BICM</strain>
    </source>
</reference>
<evidence type="ECO:0000256" key="4">
    <source>
        <dbReference type="ARBA" id="ARBA00022490"/>
    </source>
</evidence>
<evidence type="ECO:0000313" key="9">
    <source>
        <dbReference type="EMBL" id="KAG9393944.1"/>
    </source>
</evidence>
<evidence type="ECO:0000256" key="7">
    <source>
        <dbReference type="ARBA" id="ARBA00026004"/>
    </source>
</evidence>
<accession>A0A8J6B691</accession>
<dbReference type="PANTHER" id="PTHR21635:SF0">
    <property type="entry name" value="LEUCINE ZIPPER TRANSCRIPTION FACTOR-LIKE PROTEIN 1"/>
    <property type="match status" value="1"/>
</dbReference>
<keyword evidence="4" id="KW-0963">Cytoplasm</keyword>
<comment type="caution">
    <text evidence="9">The sequence shown here is derived from an EMBL/GenBank/DDBJ whole genome shotgun (WGS) entry which is preliminary data.</text>
</comment>
<dbReference type="Proteomes" id="UP000717585">
    <property type="component" value="Unassembled WGS sequence"/>
</dbReference>
<comment type="similarity">
    <text evidence="2">Belongs to the LZTFL1 family.</text>
</comment>
<evidence type="ECO:0000256" key="3">
    <source>
        <dbReference type="ARBA" id="ARBA00018920"/>
    </source>
</evidence>
<comment type="subcellular location">
    <subcellularLocation>
        <location evidence="1">Cytoplasm</location>
    </subcellularLocation>
</comment>
<comment type="subunit">
    <text evidence="7">Self-associates. Interacts with BBS9; the interaction mediates the association of LZTL1 with the BBsome complex and regulates BBSome ciliary trafficking.</text>
</comment>
<keyword evidence="10" id="KW-1185">Reference proteome</keyword>
<keyword evidence="5 8" id="KW-0175">Coiled coil</keyword>
<comment type="function">
    <text evidence="6">Regulates ciliary localization of the BBSome complex. Together with the BBSome complex, controls SMO ciliary trafficking and contributes to the sonic hedgehog (SHH) pathway regulation. May play a role in neurite outgrowth. May have tumor suppressor function.</text>
</comment>
<gene>
    <name evidence="9" type="ORF">J8273_4544</name>
</gene>
<organism evidence="9 10">
    <name type="scientific">Carpediemonas membranifera</name>
    <dbReference type="NCBI Taxonomy" id="201153"/>
    <lineage>
        <taxon>Eukaryota</taxon>
        <taxon>Metamonada</taxon>
        <taxon>Carpediemonas-like organisms</taxon>
        <taxon>Carpediemonas</taxon>
    </lineage>
</organism>
<dbReference type="AlphaFoldDB" id="A0A8J6B691"/>
<evidence type="ECO:0000256" key="8">
    <source>
        <dbReference type="SAM" id="Coils"/>
    </source>
</evidence>
<dbReference type="InterPro" id="IPR026157">
    <property type="entry name" value="LZTFL1"/>
</dbReference>
<evidence type="ECO:0000256" key="6">
    <source>
        <dbReference type="ARBA" id="ARBA00024898"/>
    </source>
</evidence>
<feature type="coiled-coil region" evidence="8">
    <location>
        <begin position="147"/>
        <end position="226"/>
    </location>
</feature>
<evidence type="ECO:0000256" key="2">
    <source>
        <dbReference type="ARBA" id="ARBA00008868"/>
    </source>
</evidence>
<evidence type="ECO:0000313" key="10">
    <source>
        <dbReference type="Proteomes" id="UP000717585"/>
    </source>
</evidence>
<evidence type="ECO:0000256" key="5">
    <source>
        <dbReference type="ARBA" id="ARBA00023054"/>
    </source>
</evidence>
<name>A0A8J6B691_9EUKA</name>
<dbReference type="GO" id="GO:1903565">
    <property type="term" value="P:negative regulation of protein localization to cilium"/>
    <property type="evidence" value="ECO:0007669"/>
    <property type="project" value="TreeGrafter"/>
</dbReference>
<evidence type="ECO:0000256" key="1">
    <source>
        <dbReference type="ARBA" id="ARBA00004496"/>
    </source>
</evidence>
<proteinExistence type="inferred from homology"/>
<dbReference type="Pfam" id="PF15294">
    <property type="entry name" value="Leu_zip"/>
    <property type="match status" value="1"/>
</dbReference>
<dbReference type="EMBL" id="JAHDYR010000019">
    <property type="protein sequence ID" value="KAG9393944.1"/>
    <property type="molecule type" value="Genomic_DNA"/>
</dbReference>
<dbReference type="GO" id="GO:0005737">
    <property type="term" value="C:cytoplasm"/>
    <property type="evidence" value="ECO:0007669"/>
    <property type="project" value="UniProtKB-SubCell"/>
</dbReference>
<dbReference type="PANTHER" id="PTHR21635">
    <property type="entry name" value="LEUCINE ZIPPER TRANSCRIPTION FACTOR LIKE"/>
    <property type="match status" value="1"/>
</dbReference>
<protein>
    <recommendedName>
        <fullName evidence="3">Leucine zipper transcription factor-like protein 1</fullName>
    </recommendedName>
</protein>
<sequence>MNQSVHDGLDAHDEAQMNTYSQFASVRRKRTKKEIDATFQAFTSDEITEDFYSRDDCIDTLIPALKEQVQSNLEAEQDALWRSIGVLLKNLLTQASAHGNPLEIDVTRLEDMKDMQTIQLNGTASLAPLRSTLPSLGRPDTKVYDRINVLQDENARLKKELQGVSAENTEGAADRQSMADMLKNSEAEVQALKKEMDKRLQEQKQFQLLQQMLKKKSETIKELQAKLDAVQL</sequence>